<evidence type="ECO:0000313" key="3">
    <source>
        <dbReference type="Proteomes" id="UP000094801"/>
    </source>
</evidence>
<keyword evidence="3" id="KW-1185">Reference proteome</keyword>
<name>A0A1E4SY16_9ASCO</name>
<sequence length="177" mass="18630">GEESPDLLATSVGVDGEGRLVPSSSNISLLSLNQQFAQATTSTTNITSGFHTNPALSSDTANNSQQQHHRKTNSTSRHTETQSIQIHNGMEPDSPSLNPTSLAGSPSNFYLNHSSPPGSLKSHNTSYINLNAPLSLTHSQTARANSMTNSIGGRSPDFLPVSSTLPPMTPLNLSIPA</sequence>
<evidence type="ECO:0000256" key="1">
    <source>
        <dbReference type="SAM" id="MobiDB-lite"/>
    </source>
</evidence>
<feature type="non-terminal residue" evidence="2">
    <location>
        <position position="1"/>
    </location>
</feature>
<accession>A0A1E4SY16</accession>
<feature type="non-terminal residue" evidence="2">
    <location>
        <position position="177"/>
    </location>
</feature>
<feature type="region of interest" description="Disordered" evidence="1">
    <location>
        <begin position="45"/>
        <end position="124"/>
    </location>
</feature>
<proteinExistence type="predicted"/>
<organism evidence="2 3">
    <name type="scientific">[Candida] arabinofermentans NRRL YB-2248</name>
    <dbReference type="NCBI Taxonomy" id="983967"/>
    <lineage>
        <taxon>Eukaryota</taxon>
        <taxon>Fungi</taxon>
        <taxon>Dikarya</taxon>
        <taxon>Ascomycota</taxon>
        <taxon>Saccharomycotina</taxon>
        <taxon>Pichiomycetes</taxon>
        <taxon>Pichiales</taxon>
        <taxon>Pichiaceae</taxon>
        <taxon>Ogataea</taxon>
        <taxon>Ogataea/Candida clade</taxon>
    </lineage>
</organism>
<gene>
    <name evidence="2" type="ORF">CANARDRAFT_181829</name>
</gene>
<dbReference type="EMBL" id="KV453857">
    <property type="protein sequence ID" value="ODV84381.1"/>
    <property type="molecule type" value="Genomic_DNA"/>
</dbReference>
<feature type="compositionally biased region" description="Polar residues" evidence="1">
    <location>
        <begin position="73"/>
        <end position="86"/>
    </location>
</feature>
<dbReference type="AlphaFoldDB" id="A0A1E4SY16"/>
<dbReference type="OrthoDB" id="4013061at2759"/>
<protein>
    <submittedName>
        <fullName evidence="2">Uncharacterized protein</fullName>
    </submittedName>
</protein>
<evidence type="ECO:0000313" key="2">
    <source>
        <dbReference type="EMBL" id="ODV84381.1"/>
    </source>
</evidence>
<reference evidence="3" key="1">
    <citation type="submission" date="2016-04" db="EMBL/GenBank/DDBJ databases">
        <title>Comparative genomics of biotechnologically important yeasts.</title>
        <authorList>
            <consortium name="DOE Joint Genome Institute"/>
            <person name="Riley R."/>
            <person name="Haridas S."/>
            <person name="Wolfe K.H."/>
            <person name="Lopes M.R."/>
            <person name="Hittinger C.T."/>
            <person name="Goker M."/>
            <person name="Salamov A."/>
            <person name="Wisecaver J."/>
            <person name="Long T.M."/>
            <person name="Aerts A.L."/>
            <person name="Barry K."/>
            <person name="Choi C."/>
            <person name="Clum A."/>
            <person name="Coughlan A.Y."/>
            <person name="Deshpande S."/>
            <person name="Douglass A.P."/>
            <person name="Hanson S.J."/>
            <person name="Klenk H.-P."/>
            <person name="Labutti K."/>
            <person name="Lapidus A."/>
            <person name="Lindquist E."/>
            <person name="Lipzen A."/>
            <person name="Meier-Kolthoff J.P."/>
            <person name="Ohm R.A."/>
            <person name="Otillar R.P."/>
            <person name="Pangilinan J."/>
            <person name="Peng Y."/>
            <person name="Rokas A."/>
            <person name="Rosa C.A."/>
            <person name="Scheuner C."/>
            <person name="Sibirny A.A."/>
            <person name="Slot J.C."/>
            <person name="Stielow J.B."/>
            <person name="Sun H."/>
            <person name="Kurtzman C.P."/>
            <person name="Blackwell M."/>
            <person name="Grigoriev I.V."/>
            <person name="Jeffries T.W."/>
        </authorList>
    </citation>
    <scope>NUCLEOTIDE SEQUENCE [LARGE SCALE GENOMIC DNA]</scope>
    <source>
        <strain evidence="3">NRRL YB-2248</strain>
    </source>
</reference>
<feature type="compositionally biased region" description="Polar residues" evidence="1">
    <location>
        <begin position="95"/>
        <end position="124"/>
    </location>
</feature>
<feature type="compositionally biased region" description="Polar residues" evidence="1">
    <location>
        <begin position="45"/>
        <end position="66"/>
    </location>
</feature>
<dbReference type="Proteomes" id="UP000094801">
    <property type="component" value="Unassembled WGS sequence"/>
</dbReference>